<sequence>MSVERGITLTLEPPDLFSAPLQHGGYTDRCALMMVMEPGKTNRFRRRHSKVKTHGSWFWVPNGRGGCYKDASNKGIGNGEFISHEILLFKRAASRDFTQIIAVFIWIGGGHTSR</sequence>
<proteinExistence type="predicted"/>
<reference evidence="1 2" key="1">
    <citation type="journal article" date="2017" name="Genome Biol. Evol.">
        <title>Phytophthora megakarya and P. palmivora, closely related causal agents of cacao black pod rot, underwent increases in genome sizes and gene numbers by different mechanisms.</title>
        <authorList>
            <person name="Ali S.S."/>
            <person name="Shao J."/>
            <person name="Lary D.J."/>
            <person name="Kronmiller B."/>
            <person name="Shen D."/>
            <person name="Strem M.D."/>
            <person name="Amoako-Attah I."/>
            <person name="Akrofi A.Y."/>
            <person name="Begoude B.A."/>
            <person name="Ten Hoopen G.M."/>
            <person name="Coulibaly K."/>
            <person name="Kebe B.I."/>
            <person name="Melnick R.L."/>
            <person name="Guiltinan M.J."/>
            <person name="Tyler B.M."/>
            <person name="Meinhardt L.W."/>
            <person name="Bailey B.A."/>
        </authorList>
    </citation>
    <scope>NUCLEOTIDE SEQUENCE [LARGE SCALE GENOMIC DNA]</scope>
    <source>
        <strain evidence="2">sbr112.9</strain>
    </source>
</reference>
<evidence type="ECO:0000313" key="1">
    <source>
        <dbReference type="EMBL" id="POM81428.1"/>
    </source>
</evidence>
<organism evidence="1 2">
    <name type="scientific">Phytophthora palmivora</name>
    <dbReference type="NCBI Taxonomy" id="4796"/>
    <lineage>
        <taxon>Eukaryota</taxon>
        <taxon>Sar</taxon>
        <taxon>Stramenopiles</taxon>
        <taxon>Oomycota</taxon>
        <taxon>Peronosporomycetes</taxon>
        <taxon>Peronosporales</taxon>
        <taxon>Peronosporaceae</taxon>
        <taxon>Phytophthora</taxon>
    </lineage>
</organism>
<dbReference type="Proteomes" id="UP000237271">
    <property type="component" value="Unassembled WGS sequence"/>
</dbReference>
<dbReference type="AlphaFoldDB" id="A0A2P4YUF7"/>
<keyword evidence="2" id="KW-1185">Reference proteome</keyword>
<accession>A0A2P4YUF7</accession>
<comment type="caution">
    <text evidence="1">The sequence shown here is derived from an EMBL/GenBank/DDBJ whole genome shotgun (WGS) entry which is preliminary data.</text>
</comment>
<dbReference type="EMBL" id="NCKW01000083">
    <property type="protein sequence ID" value="POM81428.1"/>
    <property type="molecule type" value="Genomic_DNA"/>
</dbReference>
<protein>
    <submittedName>
        <fullName evidence="1">DNA topoisomerase-like protein</fullName>
    </submittedName>
</protein>
<gene>
    <name evidence="1" type="ORF">PHPALM_604</name>
</gene>
<evidence type="ECO:0000313" key="2">
    <source>
        <dbReference type="Proteomes" id="UP000237271"/>
    </source>
</evidence>
<name>A0A2P4YUF7_9STRA</name>